<proteinExistence type="predicted"/>
<sequence length="300" mass="33382">MITAIAGGAALVAIVIVGFIIRHRRDVSRRASAMEAYLSKKVELQPMDNDNDDTSTIFSRNNSNNGGNNAQEVYSHRSNSRHERSQQHLAHPSPRHQHVNQHYDSHHNDDKDISIPSLPTLMTTAAGVETSGRYYLQYHYEDYRAVNPVFVQSNLAPQDQYQKYCQQQGHDYYSHPQESYNEYYDQNMYSTNIATETTIERISRPSPTFVDFPLPPTVAPPLAPFAIDTLSKEPSSTTAAPPSAAVSASLISHLPRSPHSLTCAKGSHKRSPVEAMIASETGEVANGERSLRRSGSVLFE</sequence>
<evidence type="ECO:0000313" key="4">
    <source>
        <dbReference type="Proteomes" id="UP000078512"/>
    </source>
</evidence>
<dbReference type="Proteomes" id="UP000078512">
    <property type="component" value="Unassembled WGS sequence"/>
</dbReference>
<keyword evidence="4" id="KW-1185">Reference proteome</keyword>
<evidence type="ECO:0000256" key="2">
    <source>
        <dbReference type="SAM" id="Phobius"/>
    </source>
</evidence>
<feature type="compositionally biased region" description="Basic and acidic residues" evidence="1">
    <location>
        <begin position="101"/>
        <end position="111"/>
    </location>
</feature>
<feature type="region of interest" description="Disordered" evidence="1">
    <location>
        <begin position="281"/>
        <end position="300"/>
    </location>
</feature>
<evidence type="ECO:0000313" key="3">
    <source>
        <dbReference type="EMBL" id="OAQ27334.1"/>
    </source>
</evidence>
<feature type="region of interest" description="Disordered" evidence="1">
    <location>
        <begin position="45"/>
        <end position="111"/>
    </location>
</feature>
<accession>A0A197JSN8</accession>
<keyword evidence="2" id="KW-1133">Transmembrane helix</keyword>
<evidence type="ECO:0000256" key="1">
    <source>
        <dbReference type="SAM" id="MobiDB-lite"/>
    </source>
</evidence>
<reference evidence="3 4" key="1">
    <citation type="submission" date="2016-05" db="EMBL/GenBank/DDBJ databases">
        <title>Genome sequencing reveals origins of a unique bacterial endosymbiosis in the earliest lineages of terrestrial Fungi.</title>
        <authorList>
            <consortium name="DOE Joint Genome Institute"/>
            <person name="Uehling J."/>
            <person name="Gryganskyi A."/>
            <person name="Hameed K."/>
            <person name="Tschaplinski T."/>
            <person name="Misztal P."/>
            <person name="Wu S."/>
            <person name="Desiro A."/>
            <person name="Vande Pol N."/>
            <person name="Du Z.-Y."/>
            <person name="Zienkiewicz A."/>
            <person name="Zienkiewicz K."/>
            <person name="Morin E."/>
            <person name="Tisserant E."/>
            <person name="Splivallo R."/>
            <person name="Hainaut M."/>
            <person name="Henrissat B."/>
            <person name="Ohm R."/>
            <person name="Kuo A."/>
            <person name="Yan J."/>
            <person name="Lipzen A."/>
            <person name="Nolan M."/>
            <person name="Labutti K."/>
            <person name="Barry K."/>
            <person name="Goldstein A."/>
            <person name="Labbe J."/>
            <person name="Schadt C."/>
            <person name="Tuskan G."/>
            <person name="Grigoriev I."/>
            <person name="Martin F."/>
            <person name="Vilgalys R."/>
            <person name="Bonito G."/>
        </authorList>
    </citation>
    <scope>NUCLEOTIDE SEQUENCE [LARGE SCALE GENOMIC DNA]</scope>
    <source>
        <strain evidence="3 4">AG-77</strain>
    </source>
</reference>
<dbReference type="EMBL" id="KV442058">
    <property type="protein sequence ID" value="OAQ27334.1"/>
    <property type="molecule type" value="Genomic_DNA"/>
</dbReference>
<feature type="transmembrane region" description="Helical" evidence="2">
    <location>
        <begin position="6"/>
        <end position="22"/>
    </location>
</feature>
<dbReference type="AlphaFoldDB" id="A0A197JSN8"/>
<keyword evidence="2" id="KW-0812">Transmembrane</keyword>
<gene>
    <name evidence="3" type="ORF">K457DRAFT_21227</name>
</gene>
<name>A0A197JSN8_9FUNG</name>
<keyword evidence="2" id="KW-0472">Membrane</keyword>
<organism evidence="3 4">
    <name type="scientific">Linnemannia elongata AG-77</name>
    <dbReference type="NCBI Taxonomy" id="1314771"/>
    <lineage>
        <taxon>Eukaryota</taxon>
        <taxon>Fungi</taxon>
        <taxon>Fungi incertae sedis</taxon>
        <taxon>Mucoromycota</taxon>
        <taxon>Mortierellomycotina</taxon>
        <taxon>Mortierellomycetes</taxon>
        <taxon>Mortierellales</taxon>
        <taxon>Mortierellaceae</taxon>
        <taxon>Linnemannia</taxon>
    </lineage>
</organism>
<protein>
    <submittedName>
        <fullName evidence="3">Uncharacterized protein</fullName>
    </submittedName>
</protein>
<dbReference type="OrthoDB" id="2447743at2759"/>